<gene>
    <name evidence="2" type="ORF">PCOR1329_LOCUS29820</name>
</gene>
<accession>A0ABN9SIK8</accession>
<proteinExistence type="predicted"/>
<keyword evidence="3" id="KW-1185">Reference proteome</keyword>
<reference evidence="2" key="1">
    <citation type="submission" date="2023-10" db="EMBL/GenBank/DDBJ databases">
        <authorList>
            <person name="Chen Y."/>
            <person name="Shah S."/>
            <person name="Dougan E. K."/>
            <person name="Thang M."/>
            <person name="Chan C."/>
        </authorList>
    </citation>
    <scope>NUCLEOTIDE SEQUENCE [LARGE SCALE GENOMIC DNA]</scope>
</reference>
<feature type="compositionally biased region" description="Basic residues" evidence="1">
    <location>
        <begin position="426"/>
        <end position="456"/>
    </location>
</feature>
<organism evidence="2 3">
    <name type="scientific">Prorocentrum cordatum</name>
    <dbReference type="NCBI Taxonomy" id="2364126"/>
    <lineage>
        <taxon>Eukaryota</taxon>
        <taxon>Sar</taxon>
        <taxon>Alveolata</taxon>
        <taxon>Dinophyceae</taxon>
        <taxon>Prorocentrales</taxon>
        <taxon>Prorocentraceae</taxon>
        <taxon>Prorocentrum</taxon>
    </lineage>
</organism>
<dbReference type="Proteomes" id="UP001189429">
    <property type="component" value="Unassembled WGS sequence"/>
</dbReference>
<evidence type="ECO:0000256" key="1">
    <source>
        <dbReference type="SAM" id="MobiDB-lite"/>
    </source>
</evidence>
<protein>
    <submittedName>
        <fullName evidence="2">Uncharacterized protein</fullName>
    </submittedName>
</protein>
<evidence type="ECO:0000313" key="2">
    <source>
        <dbReference type="EMBL" id="CAK0831521.1"/>
    </source>
</evidence>
<evidence type="ECO:0000313" key="3">
    <source>
        <dbReference type="Proteomes" id="UP001189429"/>
    </source>
</evidence>
<feature type="region of interest" description="Disordered" evidence="1">
    <location>
        <begin position="418"/>
        <end position="468"/>
    </location>
</feature>
<sequence>MAVARVRGAVPGLPPAGAQAVEAPTICRVLPTRLGSRDRATGVGAATVGGYGAGGGGGGAGGVGSDAPQQHYGGDGGVGVASSISGISTYYGGGGGGGVNANCGCTTYPGGAGGLGGGGDGSSYGGGGGAYFNGEDGQANTGGGGGGTDPESSLAGNGGSGIVIIKYLSSTPLLQGGTVTTSNGYQIHTFTATGSQTPSAAPTLLMKLRAGSNTFQYDASYWTDTSVLNEAGGASVSDSDDEDVKMSAFNTDPISALTLCYKTLDNCYTYELGATYTSAKTLFSSGFIRSENLGYGAGAADAAKQAWTDLFLPPGTPTWYDDYWNGNGGGNCNMQRPGINTQCNDNNWARIGYCVNVPDQSCQPYDGSDADSPIGIGLKTQNWPNNVNAPFGEYFIHGAGSSGVQLFQHQAWLLAGSATTAASPKRPLRRPPRRPPRRPSRRPTRRPSRRPSRRPTGRLSQRPTRRRARRLAQRILSVGRRRIRRFLQGLPWRAEPAVRLPLGTPTCRTFTVSGSI</sequence>
<name>A0ABN9SIK8_9DINO</name>
<dbReference type="EMBL" id="CAUYUJ010011303">
    <property type="protein sequence ID" value="CAK0831521.1"/>
    <property type="molecule type" value="Genomic_DNA"/>
</dbReference>
<comment type="caution">
    <text evidence="2">The sequence shown here is derived from an EMBL/GenBank/DDBJ whole genome shotgun (WGS) entry which is preliminary data.</text>
</comment>